<dbReference type="RefSeq" id="XP_055868903.1">
    <property type="nucleotide sequence ID" value="XM_056012928.1"/>
</dbReference>
<dbReference type="SUPFAM" id="SSF47473">
    <property type="entry name" value="EF-hand"/>
    <property type="match status" value="1"/>
</dbReference>
<dbReference type="GeneID" id="106058603"/>
<evidence type="ECO:0000313" key="2">
    <source>
        <dbReference type="RefSeq" id="XP_055868903.1"/>
    </source>
</evidence>
<sequence>MSSKHLQLSPFQKEKLEYYFRFLAPDENENLDKNSINRLMDKILDFTGWDEESPVAREFQEVHEAFFEQLFEKAQEDDGTGQKFLTANDLEIFYKEMVHLDPDQAHEVALKAYDHMTDGGKYTLNEDSYEQLFANFLIGRTPYGPGRYIFGCFEHVVRPFQLIAPAPEEDSDLVMEVRKPISGRRPSRPL</sequence>
<keyword evidence="1" id="KW-1185">Reference proteome</keyword>
<protein>
    <submittedName>
        <fullName evidence="2">Uncharacterized protein LOC106058603 isoform X2</fullName>
    </submittedName>
</protein>
<evidence type="ECO:0000313" key="1">
    <source>
        <dbReference type="Proteomes" id="UP001165740"/>
    </source>
</evidence>
<name>A0A9W2Z1T3_BIOGL</name>
<organism evidence="1 2">
    <name type="scientific">Biomphalaria glabrata</name>
    <name type="common">Bloodfluke planorb</name>
    <name type="synonym">Freshwater snail</name>
    <dbReference type="NCBI Taxonomy" id="6526"/>
    <lineage>
        <taxon>Eukaryota</taxon>
        <taxon>Metazoa</taxon>
        <taxon>Spiralia</taxon>
        <taxon>Lophotrochozoa</taxon>
        <taxon>Mollusca</taxon>
        <taxon>Gastropoda</taxon>
        <taxon>Heterobranchia</taxon>
        <taxon>Euthyneura</taxon>
        <taxon>Panpulmonata</taxon>
        <taxon>Hygrophila</taxon>
        <taxon>Lymnaeoidea</taxon>
        <taxon>Planorbidae</taxon>
        <taxon>Biomphalaria</taxon>
    </lineage>
</organism>
<gene>
    <name evidence="2" type="primary">LOC106058603</name>
</gene>
<dbReference type="Proteomes" id="UP001165740">
    <property type="component" value="Chromosome 15"/>
</dbReference>
<dbReference type="InterPro" id="IPR011992">
    <property type="entry name" value="EF-hand-dom_pair"/>
</dbReference>
<dbReference type="Gene3D" id="1.10.238.10">
    <property type="entry name" value="EF-hand"/>
    <property type="match status" value="1"/>
</dbReference>
<dbReference type="AlphaFoldDB" id="A0A9W2Z1T3"/>
<accession>A0A9W2Z1T3</accession>
<reference evidence="2" key="1">
    <citation type="submission" date="2025-08" db="UniProtKB">
        <authorList>
            <consortium name="RefSeq"/>
        </authorList>
    </citation>
    <scope>IDENTIFICATION</scope>
</reference>
<proteinExistence type="predicted"/>